<evidence type="ECO:0000313" key="7">
    <source>
        <dbReference type="Proteomes" id="UP000320948"/>
    </source>
</evidence>
<feature type="domain" description="HipA-like C-terminal" evidence="4">
    <location>
        <begin position="163"/>
        <end position="387"/>
    </location>
</feature>
<feature type="domain" description="HipA N-terminal subdomain 1" evidence="5">
    <location>
        <begin position="21"/>
        <end position="119"/>
    </location>
</feature>
<evidence type="ECO:0000256" key="3">
    <source>
        <dbReference type="ARBA" id="ARBA00022777"/>
    </source>
</evidence>
<dbReference type="Proteomes" id="UP000320948">
    <property type="component" value="Unassembled WGS sequence"/>
</dbReference>
<dbReference type="PANTHER" id="PTHR37419">
    <property type="entry name" value="SERINE/THREONINE-PROTEIN KINASE TOXIN HIPA"/>
    <property type="match status" value="1"/>
</dbReference>
<accession>A0A6N4RAN2</accession>
<sequence length="411" mass="45408">MKYEPVNSIKVGLNFSGTPIPVGTLALNQSRIYFEYEPAFLEGNLPISPFQLPLKAGLREFERDLFEGLPGVFNDSLPDGWGRLLLDRMLIGQGLVPQQLSPLDRLAYVGMNGMGALVYEPEINPDNATPTIIDLDNLAQAAQAVLDGESKEVLSELISLNGSSAGARPKALIAVNADKTHIIHGQQAIPDGYEPWLVKFPNSGDGADAGAIEYIYALMAKEAGLEMMPCHLFPAAKGAGYFATQRFDRVDGKRLHLHSLCGLLHDDFRHPSLDYETVMLATHKLTKDMREVAKAYRMAVFNVLAHNRDDHSKNFAFLMDSNGEWKLSPVYDITFSSGPQGYQSMLVMGEGRNPTVEHLLKLGETANFERAWMMEVITQTQAALAKWPQLASQYGISKDRISLVQSHLCVM</sequence>
<dbReference type="InterPro" id="IPR052028">
    <property type="entry name" value="HipA_Ser/Thr_kinase"/>
</dbReference>
<evidence type="ECO:0000259" key="4">
    <source>
        <dbReference type="Pfam" id="PF07804"/>
    </source>
</evidence>
<dbReference type="AlphaFoldDB" id="A0A6N4RAN2"/>
<evidence type="ECO:0000256" key="2">
    <source>
        <dbReference type="ARBA" id="ARBA00022679"/>
    </source>
</evidence>
<reference evidence="6 7" key="1">
    <citation type="journal article" date="2017" name="Nat. Commun.">
        <title>In situ click chemistry generation of cyclooxygenase-2 inhibitors.</title>
        <authorList>
            <person name="Bhardwaj A."/>
            <person name="Kaur J."/>
            <person name="Wuest M."/>
            <person name="Wuest F."/>
        </authorList>
    </citation>
    <scope>NUCLEOTIDE SEQUENCE [LARGE SCALE GENOMIC DNA]</scope>
    <source>
        <strain evidence="6">S2_018_000_R2_106</strain>
    </source>
</reference>
<organism evidence="6 7">
    <name type="scientific">Blastochloris viridis</name>
    <name type="common">Rhodopseudomonas viridis</name>
    <dbReference type="NCBI Taxonomy" id="1079"/>
    <lineage>
        <taxon>Bacteria</taxon>
        <taxon>Pseudomonadati</taxon>
        <taxon>Pseudomonadota</taxon>
        <taxon>Alphaproteobacteria</taxon>
        <taxon>Hyphomicrobiales</taxon>
        <taxon>Blastochloridaceae</taxon>
        <taxon>Blastochloris</taxon>
    </lineage>
</organism>
<proteinExistence type="inferred from homology"/>
<dbReference type="GO" id="GO:0004674">
    <property type="term" value="F:protein serine/threonine kinase activity"/>
    <property type="evidence" value="ECO:0007669"/>
    <property type="project" value="TreeGrafter"/>
</dbReference>
<dbReference type="Gene3D" id="1.10.1070.20">
    <property type="match status" value="1"/>
</dbReference>
<dbReference type="GO" id="GO:0005829">
    <property type="term" value="C:cytosol"/>
    <property type="evidence" value="ECO:0007669"/>
    <property type="project" value="TreeGrafter"/>
</dbReference>
<keyword evidence="2" id="KW-0808">Transferase</keyword>
<gene>
    <name evidence="6" type="ORF">DI628_00495</name>
</gene>
<evidence type="ECO:0000259" key="5">
    <source>
        <dbReference type="Pfam" id="PF13657"/>
    </source>
</evidence>
<dbReference type="InterPro" id="IPR017508">
    <property type="entry name" value="HipA_N1"/>
</dbReference>
<evidence type="ECO:0000256" key="1">
    <source>
        <dbReference type="ARBA" id="ARBA00010164"/>
    </source>
</evidence>
<dbReference type="Pfam" id="PF13657">
    <property type="entry name" value="Couple_hipA"/>
    <property type="match status" value="1"/>
</dbReference>
<dbReference type="PANTHER" id="PTHR37419:SF8">
    <property type="entry name" value="TOXIN YJJJ"/>
    <property type="match status" value="1"/>
</dbReference>
<dbReference type="EMBL" id="VAFM01000001">
    <property type="protein sequence ID" value="TKW61142.1"/>
    <property type="molecule type" value="Genomic_DNA"/>
</dbReference>
<name>A0A6N4RAN2_BLAVI</name>
<protein>
    <submittedName>
        <fullName evidence="6">Type II toxin-antitoxin system HipA family toxin</fullName>
    </submittedName>
</protein>
<comment type="caution">
    <text evidence="6">The sequence shown here is derived from an EMBL/GenBank/DDBJ whole genome shotgun (WGS) entry which is preliminary data.</text>
</comment>
<dbReference type="Pfam" id="PF07804">
    <property type="entry name" value="HipA_C"/>
    <property type="match status" value="1"/>
</dbReference>
<evidence type="ECO:0000313" key="6">
    <source>
        <dbReference type="EMBL" id="TKW61142.1"/>
    </source>
</evidence>
<comment type="similarity">
    <text evidence="1">Belongs to the HipA Ser/Thr kinase family.</text>
</comment>
<dbReference type="InterPro" id="IPR012893">
    <property type="entry name" value="HipA-like_C"/>
</dbReference>
<keyword evidence="3" id="KW-0418">Kinase</keyword>